<dbReference type="Proteomes" id="UP000765802">
    <property type="component" value="Unassembled WGS sequence"/>
</dbReference>
<evidence type="ECO:0000313" key="2">
    <source>
        <dbReference type="EMBL" id="MBC6491788.1"/>
    </source>
</evidence>
<proteinExistence type="predicted"/>
<evidence type="ECO:0000313" key="3">
    <source>
        <dbReference type="Proteomes" id="UP000765802"/>
    </source>
</evidence>
<sequence length="161" mass="18567">MGNLITDRKSREAQQLKKLLGLLYPDVCADKCLDGLDKMVLGWQSSWKKKFLVHSGRRMFQVDVNDIAYFQADNKIVYLITVDGARYIIHQTLEVLEKELDPALFFRINRSVIVRISSISQIRPSSSNRMKLVIKTDSDLVDEIVSRGRVGAFRRWIGRHS</sequence>
<dbReference type="InterPro" id="IPR046947">
    <property type="entry name" value="LytR-like"/>
</dbReference>
<dbReference type="PANTHER" id="PTHR37299">
    <property type="entry name" value="TRANSCRIPTIONAL REGULATOR-RELATED"/>
    <property type="match status" value="1"/>
</dbReference>
<dbReference type="EMBL" id="MBUA01000023">
    <property type="protein sequence ID" value="MBC6491788.1"/>
    <property type="molecule type" value="Genomic_DNA"/>
</dbReference>
<dbReference type="Gene3D" id="2.40.50.1020">
    <property type="entry name" value="LytTr DNA-binding domain"/>
    <property type="match status" value="1"/>
</dbReference>
<accession>A0ABR7M9S7</accession>
<name>A0ABR7M9S7_9BACT</name>
<dbReference type="InterPro" id="IPR007492">
    <property type="entry name" value="LytTR_DNA-bd_dom"/>
</dbReference>
<reference evidence="2 3" key="1">
    <citation type="submission" date="2016-07" db="EMBL/GenBank/DDBJ databases">
        <title>Genome analysis of Flavihumibacter stibioxidans YS-17.</title>
        <authorList>
            <person name="Shi K."/>
            <person name="Han Y."/>
            <person name="Wang G."/>
        </authorList>
    </citation>
    <scope>NUCLEOTIDE SEQUENCE [LARGE SCALE GENOMIC DNA]</scope>
    <source>
        <strain evidence="2 3">YS-17</strain>
    </source>
</reference>
<feature type="domain" description="HTH LytTR-type" evidence="1">
    <location>
        <begin position="51"/>
        <end position="159"/>
    </location>
</feature>
<dbReference type="SMART" id="SM00850">
    <property type="entry name" value="LytTR"/>
    <property type="match status" value="1"/>
</dbReference>
<dbReference type="PROSITE" id="PS50930">
    <property type="entry name" value="HTH_LYTTR"/>
    <property type="match status" value="1"/>
</dbReference>
<gene>
    <name evidence="2" type="ORF">BC349_12065</name>
</gene>
<dbReference type="RefSeq" id="WP_187257107.1">
    <property type="nucleotide sequence ID" value="NZ_JBHULF010000007.1"/>
</dbReference>
<protein>
    <recommendedName>
        <fullName evidence="1">HTH LytTR-type domain-containing protein</fullName>
    </recommendedName>
</protein>
<evidence type="ECO:0000259" key="1">
    <source>
        <dbReference type="PROSITE" id="PS50930"/>
    </source>
</evidence>
<dbReference type="PANTHER" id="PTHR37299:SF1">
    <property type="entry name" value="STAGE 0 SPORULATION PROTEIN A HOMOLOG"/>
    <property type="match status" value="1"/>
</dbReference>
<organism evidence="2 3">
    <name type="scientific">Flavihumibacter stibioxidans</name>
    <dbReference type="NCBI Taxonomy" id="1834163"/>
    <lineage>
        <taxon>Bacteria</taxon>
        <taxon>Pseudomonadati</taxon>
        <taxon>Bacteroidota</taxon>
        <taxon>Chitinophagia</taxon>
        <taxon>Chitinophagales</taxon>
        <taxon>Chitinophagaceae</taxon>
        <taxon>Flavihumibacter</taxon>
    </lineage>
</organism>
<dbReference type="Pfam" id="PF04397">
    <property type="entry name" value="LytTR"/>
    <property type="match status" value="1"/>
</dbReference>
<comment type="caution">
    <text evidence="2">The sequence shown here is derived from an EMBL/GenBank/DDBJ whole genome shotgun (WGS) entry which is preliminary data.</text>
</comment>
<keyword evidence="3" id="KW-1185">Reference proteome</keyword>